<feature type="compositionally biased region" description="Basic and acidic residues" evidence="1">
    <location>
        <begin position="1"/>
        <end position="21"/>
    </location>
</feature>
<feature type="region of interest" description="Disordered" evidence="1">
    <location>
        <begin position="1"/>
        <end position="62"/>
    </location>
</feature>
<dbReference type="RefSeq" id="WP_032076694.1">
    <property type="nucleotide sequence ID" value="NZ_CP020953.1"/>
</dbReference>
<feature type="compositionally biased region" description="Basic and acidic residues" evidence="1">
    <location>
        <begin position="35"/>
        <end position="58"/>
    </location>
</feature>
<dbReference type="EMBL" id="CP020953">
    <property type="protein sequence ID" value="AWI03669.1"/>
    <property type="molecule type" value="Genomic_DNA"/>
</dbReference>
<gene>
    <name evidence="2" type="ORF">B9W14_03945</name>
</gene>
<dbReference type="Proteomes" id="UP000244910">
    <property type="component" value="Chromosome"/>
</dbReference>
<keyword evidence="3" id="KW-1185">Reference proteome</keyword>
<name>A0A2U8DLU9_9CLOT</name>
<evidence type="ECO:0000313" key="2">
    <source>
        <dbReference type="EMBL" id="AWI03669.1"/>
    </source>
</evidence>
<sequence>MEYRLNKIDPEVRQRVKDTTKPGKVHNKTGIAINKDNKDRNKKNQGDADFGSKLEKQRNKNKISVDAVKVDEMQVSVYKEDVENLSKDEIKGNILDTRK</sequence>
<reference evidence="3" key="1">
    <citation type="submission" date="2017-04" db="EMBL/GenBank/DDBJ databases">
        <authorList>
            <person name="Song Y."/>
            <person name="Cho B.-K."/>
        </authorList>
    </citation>
    <scope>NUCLEOTIDE SEQUENCE [LARGE SCALE GENOMIC DNA]</scope>
    <source>
        <strain evidence="3">SL1</strain>
    </source>
</reference>
<dbReference type="KEGG" id="cdrk:B9W14_03945"/>
<dbReference type="OrthoDB" id="1935644at2"/>
<accession>A0A2U8DLU9</accession>
<protein>
    <submittedName>
        <fullName evidence="2">Uncharacterized protein</fullName>
    </submittedName>
</protein>
<evidence type="ECO:0000256" key="1">
    <source>
        <dbReference type="SAM" id="MobiDB-lite"/>
    </source>
</evidence>
<proteinExistence type="predicted"/>
<evidence type="ECO:0000313" key="3">
    <source>
        <dbReference type="Proteomes" id="UP000244910"/>
    </source>
</evidence>
<organism evidence="2 3">
    <name type="scientific">Clostridium drakei</name>
    <dbReference type="NCBI Taxonomy" id="332101"/>
    <lineage>
        <taxon>Bacteria</taxon>
        <taxon>Bacillati</taxon>
        <taxon>Bacillota</taxon>
        <taxon>Clostridia</taxon>
        <taxon>Eubacteriales</taxon>
        <taxon>Clostridiaceae</taxon>
        <taxon>Clostridium</taxon>
    </lineage>
</organism>
<dbReference type="AlphaFoldDB" id="A0A2U8DLU9"/>